<evidence type="ECO:0000313" key="1">
    <source>
        <dbReference type="EMBL" id="BDT62075.1"/>
    </source>
</evidence>
<name>A0A9C7EY79_9VIRU</name>
<proteinExistence type="predicted"/>
<accession>A0A9C7EY79</accession>
<reference evidence="1" key="1">
    <citation type="submission" date="2022-10" db="EMBL/GenBank/DDBJ databases">
        <title>Genome sequences of endogenous nimaviruses in decapod crustaceans.</title>
        <authorList>
            <person name="Kawato S."/>
            <person name="Nozaki R."/>
            <person name="Kondo H."/>
            <person name="Hirono I."/>
        </authorList>
    </citation>
    <scope>NUCLEOTIDE SEQUENCE</scope>
    <source>
        <strain evidence="1">Mikawa2016</strain>
    </source>
</reference>
<sequence length="201" mass="24067">MKPIEERFTMLDRALDSMHLKFKFCDTKLNSFLWDIYGKLLEIERTHMEEHPNNEEHPNAENMKIGNISSVKERILPNNDNTEYIVRNGEQAMEMIENITNIYSDFNDSREHINIMLDSLTRFLELNRDEEIDVHSIKNLSLTAARKWNIFHELHVDRINKLGVQLSCLVHTLYNVLQIIINRSFYYEKNYETMLHSNWKH</sequence>
<dbReference type="EMBL" id="LC738871">
    <property type="protein sequence ID" value="BDT62075.1"/>
    <property type="molecule type" value="Genomic_DNA"/>
</dbReference>
<organism evidence="1">
    <name type="scientific">Penaeus monodon majanivirus B</name>
    <dbReference type="NCBI Taxonomy" id="2984272"/>
    <lineage>
        <taxon>Viruses</taxon>
        <taxon>Viruses incertae sedis</taxon>
        <taxon>Naldaviricetes</taxon>
        <taxon>Nimaviridae</taxon>
    </lineage>
</organism>
<protein>
    <submittedName>
        <fullName evidence="1">Uncharacterized protein</fullName>
    </submittedName>
</protein>